<dbReference type="VEuPathDB" id="PlasmoDB:PRCDC_1245900"/>
<dbReference type="GO" id="GO:0003723">
    <property type="term" value="F:RNA binding"/>
    <property type="evidence" value="ECO:0007669"/>
    <property type="project" value="InterPro"/>
</dbReference>
<gene>
    <name evidence="8" type="ORF">PRCDC_1245900</name>
</gene>
<proteinExistence type="predicted"/>
<dbReference type="Pfam" id="PF02475">
    <property type="entry name" value="TRM5-TYW2_MTfase"/>
    <property type="match status" value="1"/>
</dbReference>
<name>A0A060RWA1_PLARE</name>
<dbReference type="EMBL" id="HG810773">
    <property type="protein sequence ID" value="CDO65737.1"/>
    <property type="molecule type" value="Genomic_DNA"/>
</dbReference>
<evidence type="ECO:0000256" key="4">
    <source>
        <dbReference type="ARBA" id="ARBA00022691"/>
    </source>
</evidence>
<organism evidence="8 9">
    <name type="scientific">Plasmodium reichenowi</name>
    <dbReference type="NCBI Taxonomy" id="5854"/>
    <lineage>
        <taxon>Eukaryota</taxon>
        <taxon>Sar</taxon>
        <taxon>Alveolata</taxon>
        <taxon>Apicomplexa</taxon>
        <taxon>Aconoidasida</taxon>
        <taxon>Haemosporida</taxon>
        <taxon>Plasmodiidae</taxon>
        <taxon>Plasmodium</taxon>
        <taxon>Plasmodium (Laverania)</taxon>
    </lineage>
</organism>
<evidence type="ECO:0000259" key="6">
    <source>
        <dbReference type="Pfam" id="PF02475"/>
    </source>
</evidence>
<dbReference type="InterPro" id="IPR056743">
    <property type="entry name" value="TRM5-TYW2-like_MTfase"/>
</dbReference>
<reference evidence="8" key="2">
    <citation type="submission" date="2014-05" db="EMBL/GenBank/DDBJ databases">
        <title>The genome sequences of chimpanzee malaria parasites reveal the path to human adaptation.</title>
        <authorList>
            <person name="Otto T.D."/>
            <person name="Rayner J.C."/>
            <person name="Boehme U."/>
            <person name="Pain A."/>
            <person name="Spottiswoode N."/>
            <person name="Sanders M."/>
            <person name="Quail M."/>
            <person name="Ollomo B."/>
            <person name="Renaud F."/>
            <person name="Thomas A.W."/>
            <person name="Prugnolle F."/>
            <person name="Conway D.J."/>
            <person name="Newbold C."/>
            <person name="Berriman M."/>
        </authorList>
    </citation>
    <scope>NUCLEOTIDE SEQUENCE [LARGE SCALE GENOMIC DNA]</scope>
    <source>
        <strain evidence="8">CDC</strain>
    </source>
</reference>
<dbReference type="GO" id="GO:0016740">
    <property type="term" value="F:transferase activity"/>
    <property type="evidence" value="ECO:0007669"/>
    <property type="project" value="UniProtKB-KW"/>
</dbReference>
<dbReference type="PANTHER" id="PTHR42873">
    <property type="entry name" value="RIBOSOMAL RNA LARGE SUBUNIT METHYLTRANSFERASE"/>
    <property type="match status" value="1"/>
</dbReference>
<feature type="compositionally biased region" description="Low complexity" evidence="5">
    <location>
        <begin position="88"/>
        <end position="98"/>
    </location>
</feature>
<dbReference type="Pfam" id="PF17785">
    <property type="entry name" value="PUA_3"/>
    <property type="match status" value="1"/>
</dbReference>
<dbReference type="AlphaFoldDB" id="A0A060RWA1"/>
<keyword evidence="3" id="KW-0808">Transferase</keyword>
<dbReference type="CDD" id="cd02440">
    <property type="entry name" value="AdoMet_MTases"/>
    <property type="match status" value="1"/>
</dbReference>
<keyword evidence="4" id="KW-0949">S-adenosyl-L-methionine</keyword>
<feature type="domain" description="TRM5/TYW2-like methyltransferase" evidence="6">
    <location>
        <begin position="353"/>
        <end position="436"/>
    </location>
</feature>
<dbReference type="Gene3D" id="3.40.50.150">
    <property type="entry name" value="Vaccinia Virus protein VP39"/>
    <property type="match status" value="1"/>
</dbReference>
<dbReference type="CDD" id="cd11572">
    <property type="entry name" value="RlmI_M_like"/>
    <property type="match status" value="1"/>
</dbReference>
<evidence type="ECO:0000256" key="2">
    <source>
        <dbReference type="ARBA" id="ARBA00022490"/>
    </source>
</evidence>
<comment type="subcellular location">
    <subcellularLocation>
        <location evidence="1">Cytoplasm</location>
    </subcellularLocation>
</comment>
<dbReference type="Proteomes" id="UP000027581">
    <property type="component" value="Unassembled WGS sequence"/>
</dbReference>
<evidence type="ECO:0000313" key="8">
    <source>
        <dbReference type="EMBL" id="CDO65737.1"/>
    </source>
</evidence>
<accession>A0A060RWA1</accession>
<dbReference type="InterPro" id="IPR041532">
    <property type="entry name" value="RlmI-like_PUA"/>
</dbReference>
<feature type="region of interest" description="Disordered" evidence="5">
    <location>
        <begin position="83"/>
        <end position="108"/>
    </location>
</feature>
<protein>
    <submittedName>
        <fullName evidence="8">Uncharacterized protein</fullName>
    </submittedName>
</protein>
<dbReference type="PhylomeDB" id="A0A060RWA1"/>
<feature type="compositionally biased region" description="Basic residues" evidence="5">
    <location>
        <begin position="99"/>
        <end position="108"/>
    </location>
</feature>
<dbReference type="InterPro" id="IPR036974">
    <property type="entry name" value="PUA_sf"/>
</dbReference>
<dbReference type="InterPro" id="IPR029063">
    <property type="entry name" value="SAM-dependent_MTases_sf"/>
</dbReference>
<evidence type="ECO:0000256" key="5">
    <source>
        <dbReference type="SAM" id="MobiDB-lite"/>
    </source>
</evidence>
<sequence length="570" mass="67226">MLKVHIIKTWKGFIKRQPFSSVIYEQKRKEYVSPPFEKNKDKFKKNTKFKEELYKYHYEEYIDCVNSRPSLYLKDEEIYEHEHENDNNVETSHNNSNNNKKKKKKNTHDKRLKRNIPFIYSNEIENLEELKKNPFILVNVKNMKNESFGVATFNPYSLISARIISNNTLFSININFFIEKIKNSLQWRYKLMTNQENHENDIHSSSHNVNNENKKEFINFDEQQNKINNSTKNHIHTYTYHTLNPKLCYRLINAEGDNIPGLIIDRYDDFFSIQHITLGCEMLAYNINHAILELLNPKAIIFRNDIKDRLNEKLEIYKKVVFGKVPEQVRLIENKCFFLIDLINSPNTGWFFNRKELRKLVCNYANQKQVLDLFSYVGCFGIQCSKIGNAKYVICVEKNSYFVELAIKSANLNNLKYNVKMNSSQKDTNNQNISNREYNSSIDNTNCNISFLCQDALEFLKDCKQLFDIIILDPPNLIPKSKFLESGTKRYIDLIRLAQNCVAPNGLILITFTTKLCSYQDYINIINTSFFETNKNVKIVGQGRGSPDHPINLSLYVYADFYWFLIQLDY</sequence>
<keyword evidence="2" id="KW-0963">Cytoplasm</keyword>
<dbReference type="SUPFAM" id="SSF53335">
    <property type="entry name" value="S-adenosyl-L-methionine-dependent methyltransferases"/>
    <property type="match status" value="1"/>
</dbReference>
<dbReference type="VEuPathDB" id="PlasmoDB:PRG01_1249800"/>
<evidence type="ECO:0000259" key="7">
    <source>
        <dbReference type="Pfam" id="PF17785"/>
    </source>
</evidence>
<dbReference type="PANTHER" id="PTHR42873:SF1">
    <property type="entry name" value="S-ADENOSYLMETHIONINE-DEPENDENT METHYLTRANSFERASE DOMAIN-CONTAINING PROTEIN"/>
    <property type="match status" value="1"/>
</dbReference>
<dbReference type="Gene3D" id="3.30.750.80">
    <property type="entry name" value="RNA methyltransferase domain (HRMD) like"/>
    <property type="match status" value="1"/>
</dbReference>
<dbReference type="Gene3D" id="2.30.130.10">
    <property type="entry name" value="PUA domain"/>
    <property type="match status" value="1"/>
</dbReference>
<keyword evidence="9" id="KW-1185">Reference proteome</keyword>
<feature type="domain" description="RlmI-like PUA" evidence="7">
    <location>
        <begin position="105"/>
        <end position="165"/>
    </location>
</feature>
<reference evidence="8" key="1">
    <citation type="submission" date="2014-01" db="EMBL/GenBank/DDBJ databases">
        <authorList>
            <person name="Aslett M."/>
        </authorList>
    </citation>
    <scope>NUCLEOTIDE SEQUENCE</scope>
    <source>
        <strain evidence="8">CDC</strain>
    </source>
</reference>
<evidence type="ECO:0000256" key="1">
    <source>
        <dbReference type="ARBA" id="ARBA00004496"/>
    </source>
</evidence>
<evidence type="ECO:0000256" key="3">
    <source>
        <dbReference type="ARBA" id="ARBA00022679"/>
    </source>
</evidence>
<evidence type="ECO:0000313" key="9">
    <source>
        <dbReference type="Proteomes" id="UP000027581"/>
    </source>
</evidence>